<dbReference type="Gene3D" id="3.40.50.2300">
    <property type="match status" value="1"/>
</dbReference>
<dbReference type="CDD" id="cd05564">
    <property type="entry name" value="PTS_IIB_chitobiose_lichenan"/>
    <property type="match status" value="1"/>
</dbReference>
<keyword evidence="1" id="KW-0813">Transport</keyword>
<dbReference type="GO" id="GO:0016301">
    <property type="term" value="F:kinase activity"/>
    <property type="evidence" value="ECO:0007669"/>
    <property type="project" value="UniProtKB-KW"/>
</dbReference>
<gene>
    <name evidence="9" type="primary">celA2</name>
    <name evidence="9" type="ORF">STURON_00294</name>
</gene>
<evidence type="ECO:0000256" key="7">
    <source>
        <dbReference type="PROSITE-ProRule" id="PRU00423"/>
    </source>
</evidence>
<evidence type="ECO:0000256" key="2">
    <source>
        <dbReference type="ARBA" id="ARBA00022553"/>
    </source>
</evidence>
<reference evidence="9 10" key="1">
    <citation type="journal article" date="2015" name="Genome Announc.">
        <title>Complete Genome Sequence of Spiroplasma turonicum Strain Tab4cT, a Parasite of a Horse Fly, Haematopota sp. (Diptera: Tabanidae).</title>
        <authorList>
            <person name="Davis R.E."/>
            <person name="Shao J."/>
            <person name="Zhao Y."/>
            <person name="Gasparich G.E."/>
            <person name="Gaynor B.J."/>
            <person name="Donofrio N."/>
        </authorList>
    </citation>
    <scope>NUCLEOTIDE SEQUENCE [LARGE SCALE GENOMIC DNA]</scope>
    <source>
        <strain evidence="9 10">Tab4c</strain>
    </source>
</reference>
<dbReference type="EMBL" id="CP012328">
    <property type="protein sequence ID" value="AKU79540.1"/>
    <property type="molecule type" value="Genomic_DNA"/>
</dbReference>
<evidence type="ECO:0000259" key="8">
    <source>
        <dbReference type="PROSITE" id="PS51100"/>
    </source>
</evidence>
<evidence type="ECO:0000256" key="4">
    <source>
        <dbReference type="ARBA" id="ARBA00022679"/>
    </source>
</evidence>
<dbReference type="PROSITE" id="PS51100">
    <property type="entry name" value="PTS_EIIB_TYPE_3"/>
    <property type="match status" value="1"/>
</dbReference>
<dbReference type="RefSeq" id="WP_075048139.1">
    <property type="nucleotide sequence ID" value="NZ_CP012328.1"/>
</dbReference>
<dbReference type="InterPro" id="IPR003501">
    <property type="entry name" value="PTS_EIIB_2/3"/>
</dbReference>
<dbReference type="InterPro" id="IPR051819">
    <property type="entry name" value="PTS_sugar-specific_EIIB"/>
</dbReference>
<evidence type="ECO:0000256" key="3">
    <source>
        <dbReference type="ARBA" id="ARBA00022597"/>
    </source>
</evidence>
<name>A0A0K1P5L8_9MOLU</name>
<organism evidence="9 10">
    <name type="scientific">Spiroplasma turonicum</name>
    <dbReference type="NCBI Taxonomy" id="216946"/>
    <lineage>
        <taxon>Bacteria</taxon>
        <taxon>Bacillati</taxon>
        <taxon>Mycoplasmatota</taxon>
        <taxon>Mollicutes</taxon>
        <taxon>Entomoplasmatales</taxon>
        <taxon>Spiroplasmataceae</taxon>
        <taxon>Spiroplasma</taxon>
    </lineage>
</organism>
<dbReference type="STRING" id="216946.STURO_v1c02950"/>
<dbReference type="InterPro" id="IPR036095">
    <property type="entry name" value="PTS_EIIB-like_sf"/>
</dbReference>
<dbReference type="Pfam" id="PF02302">
    <property type="entry name" value="PTS_IIB"/>
    <property type="match status" value="1"/>
</dbReference>
<dbReference type="OrthoDB" id="9808134at2"/>
<dbReference type="PANTHER" id="PTHR34581">
    <property type="entry name" value="PTS SYSTEM N,N'-DIACETYLCHITOBIOSE-SPECIFIC EIIB COMPONENT"/>
    <property type="match status" value="1"/>
</dbReference>
<evidence type="ECO:0000313" key="9">
    <source>
        <dbReference type="EMBL" id="AKU79540.1"/>
    </source>
</evidence>
<evidence type="ECO:0000256" key="6">
    <source>
        <dbReference type="ARBA" id="ARBA00022777"/>
    </source>
</evidence>
<dbReference type="SUPFAM" id="SSF52794">
    <property type="entry name" value="PTS system IIB component-like"/>
    <property type="match status" value="1"/>
</dbReference>
<protein>
    <submittedName>
        <fullName evidence="9">PTS system cellobiose-specific IIB component</fullName>
    </submittedName>
</protein>
<evidence type="ECO:0000256" key="1">
    <source>
        <dbReference type="ARBA" id="ARBA00022448"/>
    </source>
</evidence>
<keyword evidence="5" id="KW-0598">Phosphotransferase system</keyword>
<dbReference type="KEGG" id="stur:STURON_00294"/>
<feature type="domain" description="PTS EIIB type-3" evidence="8">
    <location>
        <begin position="1"/>
        <end position="100"/>
    </location>
</feature>
<dbReference type="GO" id="GO:0008982">
    <property type="term" value="F:protein-N(PI)-phosphohistidine-sugar phosphotransferase activity"/>
    <property type="evidence" value="ECO:0007669"/>
    <property type="project" value="InterPro"/>
</dbReference>
<dbReference type="Proteomes" id="UP000067243">
    <property type="component" value="Chromosome"/>
</dbReference>
<sequence>MKKILLVCSAGMSTSMLVKKMQMYATIKKLDFEIVAKGIAEAKQELSSYDAIMIGPQISYALDEVKKMSSGKPVELIPTQVYALAKGEDAVKQALKMMGE</sequence>
<proteinExistence type="predicted"/>
<keyword evidence="10" id="KW-1185">Reference proteome</keyword>
<dbReference type="PANTHER" id="PTHR34581:SF2">
    <property type="entry name" value="PTS SYSTEM N,N'-DIACETYLCHITOBIOSE-SPECIFIC EIIB COMPONENT"/>
    <property type="match status" value="1"/>
</dbReference>
<dbReference type="PATRIC" id="fig|216946.3.peg.295"/>
<dbReference type="GO" id="GO:0009401">
    <property type="term" value="P:phosphoenolpyruvate-dependent sugar phosphotransferase system"/>
    <property type="evidence" value="ECO:0007669"/>
    <property type="project" value="UniProtKB-KW"/>
</dbReference>
<dbReference type="AlphaFoldDB" id="A0A0K1P5L8"/>
<accession>A0A0K1P5L8</accession>
<keyword evidence="4" id="KW-0808">Transferase</keyword>
<feature type="modified residue" description="Phosphocysteine; by EIIA" evidence="7">
    <location>
        <position position="8"/>
    </location>
</feature>
<dbReference type="InterPro" id="IPR013012">
    <property type="entry name" value="PTS_EIIB_3"/>
</dbReference>
<keyword evidence="3" id="KW-0762">Sugar transport</keyword>
<keyword evidence="2" id="KW-0597">Phosphoprotein</keyword>
<keyword evidence="6" id="KW-0418">Kinase</keyword>
<evidence type="ECO:0000256" key="5">
    <source>
        <dbReference type="ARBA" id="ARBA00022683"/>
    </source>
</evidence>
<evidence type="ECO:0000313" key="10">
    <source>
        <dbReference type="Proteomes" id="UP000067243"/>
    </source>
</evidence>